<organism evidence="1">
    <name type="scientific">Myoviridae sp. ctEtC12</name>
    <dbReference type="NCBI Taxonomy" id="2825062"/>
    <lineage>
        <taxon>Viruses</taxon>
        <taxon>Duplodnaviria</taxon>
        <taxon>Heunggongvirae</taxon>
        <taxon>Uroviricota</taxon>
        <taxon>Caudoviricetes</taxon>
    </lineage>
</organism>
<reference evidence="1" key="1">
    <citation type="journal article" date="2021" name="Proc. Natl. Acad. Sci. U.S.A.">
        <title>A Catalog of Tens of Thousands of Viruses from Human Metagenomes Reveals Hidden Associations with Chronic Diseases.</title>
        <authorList>
            <person name="Tisza M.J."/>
            <person name="Buck C.B."/>
        </authorList>
    </citation>
    <scope>NUCLEOTIDE SEQUENCE</scope>
    <source>
        <strain evidence="1">CtEtC12</strain>
    </source>
</reference>
<sequence length="70" mass="8236">MKKYSELLECWEQEAYHDHYGEDWLVEVGEGVKFYAIKCEAEGKRPTFAGLIRYIKKKRCCSPTEDEQDG</sequence>
<dbReference type="EMBL" id="BK016187">
    <property type="protein sequence ID" value="DAG01134.1"/>
    <property type="molecule type" value="Genomic_DNA"/>
</dbReference>
<protein>
    <submittedName>
        <fullName evidence="1">Uncharacterized protein</fullName>
    </submittedName>
</protein>
<name>A0A8S5V356_9CAUD</name>
<evidence type="ECO:0000313" key="1">
    <source>
        <dbReference type="EMBL" id="DAG01134.1"/>
    </source>
</evidence>
<proteinExistence type="predicted"/>
<accession>A0A8S5V356</accession>